<sequence>MSLIEQLQQVQDFRTQPRYPLWVVLLLVVMGTMSGCFGYRALADFVARHQTALLELMELPHKRLPSYSTIRQVMVRINFESLTDAFNAWASETVAVSRGEQMATDGKSIKASLSDYEQPYQDFVSVVSAFGVQSGMVRGLLPMHNGSESEISTVQDLLSRLNLSGVCFTLDALHTQKNG</sequence>
<dbReference type="PANTHER" id="PTHR30298:SF0">
    <property type="entry name" value="PROTEIN YBFL-RELATED"/>
    <property type="match status" value="1"/>
</dbReference>
<dbReference type="InterPro" id="IPR051698">
    <property type="entry name" value="Transposase_11-like"/>
</dbReference>
<keyword evidence="4" id="KW-1185">Reference proteome</keyword>
<evidence type="ECO:0000313" key="4">
    <source>
        <dbReference type="Proteomes" id="UP000282574"/>
    </source>
</evidence>
<reference evidence="3 4" key="1">
    <citation type="journal article" date="2019" name="Genome Biol. Evol.">
        <title>Day and night: Metabolic profiles and evolutionary relationships of six axenic non-marine cyanobacteria.</title>
        <authorList>
            <person name="Will S.E."/>
            <person name="Henke P."/>
            <person name="Boedeker C."/>
            <person name="Huang S."/>
            <person name="Brinkmann H."/>
            <person name="Rohde M."/>
            <person name="Jarek M."/>
            <person name="Friedl T."/>
            <person name="Seufert S."/>
            <person name="Schumacher M."/>
            <person name="Overmann J."/>
            <person name="Neumann-Schaal M."/>
            <person name="Petersen J."/>
        </authorList>
    </citation>
    <scope>NUCLEOTIDE SEQUENCE [LARGE SCALE GENOMIC DNA]</scope>
    <source>
        <strain evidence="3 4">SAG 39.79</strain>
    </source>
</reference>
<comment type="caution">
    <text evidence="3">The sequence shown here is derived from an EMBL/GenBank/DDBJ whole genome shotgun (WGS) entry which is preliminary data.</text>
</comment>
<gene>
    <name evidence="3" type="ORF">DSM107010_69260</name>
</gene>
<keyword evidence="1" id="KW-0812">Transmembrane</keyword>
<evidence type="ECO:0000313" key="3">
    <source>
        <dbReference type="EMBL" id="RUS98549.1"/>
    </source>
</evidence>
<proteinExistence type="predicted"/>
<protein>
    <recommendedName>
        <fullName evidence="2">H repeat-associated protein N-terminal domain-containing protein</fullName>
    </recommendedName>
</protein>
<dbReference type="InterPro" id="IPR032806">
    <property type="entry name" value="YbfD_N"/>
</dbReference>
<keyword evidence="1" id="KW-0472">Membrane</keyword>
<feature type="transmembrane region" description="Helical" evidence="1">
    <location>
        <begin position="21"/>
        <end position="42"/>
    </location>
</feature>
<keyword evidence="1" id="KW-1133">Transmembrane helix</keyword>
<dbReference type="EMBL" id="RSCK01000160">
    <property type="protein sequence ID" value="RUS98549.1"/>
    <property type="molecule type" value="Genomic_DNA"/>
</dbReference>
<feature type="domain" description="H repeat-associated protein N-terminal" evidence="2">
    <location>
        <begin position="5"/>
        <end position="90"/>
    </location>
</feature>
<evidence type="ECO:0000259" key="2">
    <source>
        <dbReference type="Pfam" id="PF13808"/>
    </source>
</evidence>
<dbReference type="AlphaFoldDB" id="A0AB37U8Q1"/>
<name>A0AB37U8Q1_9CYAN</name>
<dbReference type="Proteomes" id="UP000282574">
    <property type="component" value="Unassembled WGS sequence"/>
</dbReference>
<dbReference type="NCBIfam" id="NF033564">
    <property type="entry name" value="transpos_ISAs1"/>
    <property type="match status" value="1"/>
</dbReference>
<organism evidence="3 4">
    <name type="scientific">Chroococcidiopsis cubana SAG 39.79</name>
    <dbReference type="NCBI Taxonomy" id="388085"/>
    <lineage>
        <taxon>Bacteria</taxon>
        <taxon>Bacillati</taxon>
        <taxon>Cyanobacteriota</taxon>
        <taxon>Cyanophyceae</taxon>
        <taxon>Chroococcidiopsidales</taxon>
        <taxon>Chroococcidiopsidaceae</taxon>
        <taxon>Chroococcidiopsis</taxon>
    </lineage>
</organism>
<dbReference type="PANTHER" id="PTHR30298">
    <property type="entry name" value="H REPEAT-ASSOCIATED PREDICTED TRANSPOSASE"/>
    <property type="match status" value="1"/>
</dbReference>
<dbReference type="Pfam" id="PF13808">
    <property type="entry name" value="DDE_Tnp_1_assoc"/>
    <property type="match status" value="1"/>
</dbReference>
<evidence type="ECO:0000256" key="1">
    <source>
        <dbReference type="SAM" id="Phobius"/>
    </source>
</evidence>
<accession>A0AB37U8Q1</accession>
<dbReference type="InterPro" id="IPR047647">
    <property type="entry name" value="ISAs1_transpos"/>
</dbReference>